<feature type="region of interest" description="Disordered" evidence="1">
    <location>
        <begin position="99"/>
        <end position="127"/>
    </location>
</feature>
<dbReference type="EMBL" id="JAHWGI010000441">
    <property type="protein sequence ID" value="KAK3915604.1"/>
    <property type="molecule type" value="Genomic_DNA"/>
</dbReference>
<evidence type="ECO:0000313" key="3">
    <source>
        <dbReference type="Proteomes" id="UP001219518"/>
    </source>
</evidence>
<proteinExistence type="predicted"/>
<dbReference type="Proteomes" id="UP001219518">
    <property type="component" value="Unassembled WGS sequence"/>
</dbReference>
<reference evidence="2" key="2">
    <citation type="journal article" date="2023" name="BMC Genomics">
        <title>Pest status, molecular evolution, and epigenetic factors derived from the genome assembly of Frankliniella fusca, a thysanopteran phytovirus vector.</title>
        <authorList>
            <person name="Catto M.A."/>
            <person name="Labadie P.E."/>
            <person name="Jacobson A.L."/>
            <person name="Kennedy G.G."/>
            <person name="Srinivasan R."/>
            <person name="Hunt B.G."/>
        </authorList>
    </citation>
    <scope>NUCLEOTIDE SEQUENCE</scope>
    <source>
        <strain evidence="2">PL_HMW_Pooled</strain>
    </source>
</reference>
<protein>
    <submittedName>
        <fullName evidence="2">UDP-3-O-acylglucosamine N-acyltransferase</fullName>
    </submittedName>
</protein>
<keyword evidence="3" id="KW-1185">Reference proteome</keyword>
<dbReference type="AlphaFoldDB" id="A0AAE1LEA9"/>
<sequence>MGQGRQGSRGAHRSDCNPSPAPRPAPGRLSPQTLHYLSRVRDTRVLAVVVAALASLASAQSFGDFFPGFAAPQSAAAGSGGRSNTGNAGFLILPLSAATAGKPPVRDSGKGRRWRGGPILFPNTPPGSETSGVVVGASGFGFVPPGGRAGGARGVYPSLNGLVAGPNLRPALGPGLSPGLVSTSFRLGPLRSGLGGAGPLGGHLGPLGVGALGVPLGRAPTTRLRPSVSYSTTHGASPAGVSPAGVSPLLWRLPAGRSSSFLTGIMRPAGK</sequence>
<evidence type="ECO:0000313" key="2">
    <source>
        <dbReference type="EMBL" id="KAK3915604.1"/>
    </source>
</evidence>
<comment type="caution">
    <text evidence="2">The sequence shown here is derived from an EMBL/GenBank/DDBJ whole genome shotgun (WGS) entry which is preliminary data.</text>
</comment>
<gene>
    <name evidence="2" type="ORF">KUF71_024747</name>
</gene>
<accession>A0AAE1LEA9</accession>
<name>A0AAE1LEA9_9NEOP</name>
<reference evidence="2" key="1">
    <citation type="submission" date="2021-07" db="EMBL/GenBank/DDBJ databases">
        <authorList>
            <person name="Catto M.A."/>
            <person name="Jacobson A."/>
            <person name="Kennedy G."/>
            <person name="Labadie P."/>
            <person name="Hunt B.G."/>
            <person name="Srinivasan R."/>
        </authorList>
    </citation>
    <scope>NUCLEOTIDE SEQUENCE</scope>
    <source>
        <strain evidence="2">PL_HMW_Pooled</strain>
        <tissue evidence="2">Head</tissue>
    </source>
</reference>
<evidence type="ECO:0000256" key="1">
    <source>
        <dbReference type="SAM" id="MobiDB-lite"/>
    </source>
</evidence>
<feature type="region of interest" description="Disordered" evidence="1">
    <location>
        <begin position="1"/>
        <end position="31"/>
    </location>
</feature>
<organism evidence="2 3">
    <name type="scientific">Frankliniella fusca</name>
    <dbReference type="NCBI Taxonomy" id="407009"/>
    <lineage>
        <taxon>Eukaryota</taxon>
        <taxon>Metazoa</taxon>
        <taxon>Ecdysozoa</taxon>
        <taxon>Arthropoda</taxon>
        <taxon>Hexapoda</taxon>
        <taxon>Insecta</taxon>
        <taxon>Pterygota</taxon>
        <taxon>Neoptera</taxon>
        <taxon>Paraneoptera</taxon>
        <taxon>Thysanoptera</taxon>
        <taxon>Terebrantia</taxon>
        <taxon>Thripoidea</taxon>
        <taxon>Thripidae</taxon>
        <taxon>Frankliniella</taxon>
    </lineage>
</organism>